<sequence>MALKVNLKQFLDEKGKVLELTEQAKTVFKFLTTIVLSVSENIEQPLIEIDLRCNTRAAELSCEGDIEANCIANNIIEWHCDTCEASGTISNWQGSMWDMQKPTLH</sequence>
<dbReference type="AlphaFoldDB" id="A0A5C6Q706"/>
<comment type="caution">
    <text evidence="1">The sequence shown here is derived from an EMBL/GenBank/DDBJ whole genome shotgun (WGS) entry which is preliminary data.</text>
</comment>
<proteinExistence type="predicted"/>
<gene>
    <name evidence="1" type="ORF">ESZ36_19560</name>
</gene>
<reference evidence="1 2" key="1">
    <citation type="submission" date="2019-07" db="EMBL/GenBank/DDBJ databases">
        <title>Genomes of sea-ice associated Colwellia species.</title>
        <authorList>
            <person name="Bowman J.P."/>
        </authorList>
    </citation>
    <scope>NUCLEOTIDE SEQUENCE [LARGE SCALE GENOMIC DNA]</scope>
    <source>
        <strain evidence="1 2">ACAM 459</strain>
    </source>
</reference>
<organism evidence="1 2">
    <name type="scientific">Colwellia demingiae</name>
    <dbReference type="NCBI Taxonomy" id="89401"/>
    <lineage>
        <taxon>Bacteria</taxon>
        <taxon>Pseudomonadati</taxon>
        <taxon>Pseudomonadota</taxon>
        <taxon>Gammaproteobacteria</taxon>
        <taxon>Alteromonadales</taxon>
        <taxon>Colwelliaceae</taxon>
        <taxon>Colwellia</taxon>
    </lineage>
</organism>
<protein>
    <submittedName>
        <fullName evidence="1">Uncharacterized protein</fullName>
    </submittedName>
</protein>
<dbReference type="RefSeq" id="WP_146791006.1">
    <property type="nucleotide sequence ID" value="NZ_VOLT01000013.1"/>
</dbReference>
<evidence type="ECO:0000313" key="1">
    <source>
        <dbReference type="EMBL" id="TWX64511.1"/>
    </source>
</evidence>
<evidence type="ECO:0000313" key="2">
    <source>
        <dbReference type="Proteomes" id="UP000321822"/>
    </source>
</evidence>
<name>A0A5C6Q706_9GAMM</name>
<dbReference type="OrthoDB" id="4715778at2"/>
<keyword evidence="2" id="KW-1185">Reference proteome</keyword>
<dbReference type="EMBL" id="VOLT01000013">
    <property type="protein sequence ID" value="TWX64511.1"/>
    <property type="molecule type" value="Genomic_DNA"/>
</dbReference>
<accession>A0A5C6Q706</accession>
<dbReference type="Proteomes" id="UP000321822">
    <property type="component" value="Unassembled WGS sequence"/>
</dbReference>